<evidence type="ECO:0000313" key="1">
    <source>
        <dbReference type="EMBL" id="QJA89757.1"/>
    </source>
</evidence>
<proteinExistence type="predicted"/>
<dbReference type="AlphaFoldDB" id="A0A6M3L4J6"/>
<sequence>MPNDITSNPMFFDSVTSADEIETLKGMHYIEKVEWVADDEDATNNIAAGDVFKVTDTKGTIWYSKLATYDGDDYGSGKLSPPDGVVGIKITRLDGGVVRIQKSPVQR</sequence>
<organism evidence="1">
    <name type="scientific">viral metagenome</name>
    <dbReference type="NCBI Taxonomy" id="1070528"/>
    <lineage>
        <taxon>unclassified sequences</taxon>
        <taxon>metagenomes</taxon>
        <taxon>organismal metagenomes</taxon>
    </lineage>
</organism>
<name>A0A6M3L4J6_9ZZZZ</name>
<dbReference type="EMBL" id="MT142867">
    <property type="protein sequence ID" value="QJA89757.1"/>
    <property type="molecule type" value="Genomic_DNA"/>
</dbReference>
<accession>A0A6M3L4J6</accession>
<gene>
    <name evidence="1" type="ORF">MM415B02510_0002</name>
</gene>
<protein>
    <submittedName>
        <fullName evidence="1">Uncharacterized protein</fullName>
    </submittedName>
</protein>
<reference evidence="1" key="1">
    <citation type="submission" date="2020-03" db="EMBL/GenBank/DDBJ databases">
        <title>The deep terrestrial virosphere.</title>
        <authorList>
            <person name="Holmfeldt K."/>
            <person name="Nilsson E."/>
            <person name="Simone D."/>
            <person name="Lopez-Fernandez M."/>
            <person name="Wu X."/>
            <person name="de Brujin I."/>
            <person name="Lundin D."/>
            <person name="Andersson A."/>
            <person name="Bertilsson S."/>
            <person name="Dopson M."/>
        </authorList>
    </citation>
    <scope>NUCLEOTIDE SEQUENCE</scope>
    <source>
        <strain evidence="1">MM415B02510</strain>
    </source>
</reference>